<dbReference type="GO" id="GO:0046872">
    <property type="term" value="F:metal ion binding"/>
    <property type="evidence" value="ECO:0007669"/>
    <property type="project" value="UniProtKB-KW"/>
</dbReference>
<dbReference type="GO" id="GO:0010468">
    <property type="term" value="P:regulation of gene expression"/>
    <property type="evidence" value="ECO:0007669"/>
    <property type="project" value="TreeGrafter"/>
</dbReference>
<keyword evidence="9" id="KW-0479">Metal-binding</keyword>
<evidence type="ECO:0000256" key="9">
    <source>
        <dbReference type="HAMAP-Rule" id="MF_00104"/>
    </source>
</evidence>
<comment type="subunit">
    <text evidence="9">Homodimer.</text>
</comment>
<dbReference type="GO" id="GO:0005737">
    <property type="term" value="C:cytoplasm"/>
    <property type="evidence" value="ECO:0007669"/>
    <property type="project" value="UniProtKB-SubCell"/>
</dbReference>
<dbReference type="Gene3D" id="3.30.160.20">
    <property type="match status" value="1"/>
</dbReference>
<evidence type="ECO:0000313" key="12">
    <source>
        <dbReference type="EMBL" id="RVT97573.1"/>
    </source>
</evidence>
<comment type="cofactor">
    <cofactor evidence="9">
        <name>Mg(2+)</name>
        <dbReference type="ChEBI" id="CHEBI:18420"/>
    </cofactor>
</comment>
<dbReference type="PROSITE" id="PS50137">
    <property type="entry name" value="DS_RBD"/>
    <property type="match status" value="1"/>
</dbReference>
<keyword evidence="9" id="KW-0460">Magnesium</keyword>
<dbReference type="PROSITE" id="PS00517">
    <property type="entry name" value="RNASE_3_1"/>
    <property type="match status" value="1"/>
</dbReference>
<feature type="binding site" evidence="9">
    <location>
        <position position="113"/>
    </location>
    <ligand>
        <name>Mg(2+)</name>
        <dbReference type="ChEBI" id="CHEBI:18420"/>
    </ligand>
</feature>
<dbReference type="EMBL" id="SACL01000002">
    <property type="protein sequence ID" value="RVT97573.1"/>
    <property type="molecule type" value="Genomic_DNA"/>
</dbReference>
<feature type="domain" description="DRBM" evidence="10">
    <location>
        <begin position="152"/>
        <end position="218"/>
    </location>
</feature>
<proteinExistence type="inferred from homology"/>
<feature type="active site" evidence="9">
    <location>
        <position position="44"/>
    </location>
</feature>
<dbReference type="CDD" id="cd00593">
    <property type="entry name" value="RIBOc"/>
    <property type="match status" value="1"/>
</dbReference>
<evidence type="ECO:0000313" key="13">
    <source>
        <dbReference type="Proteomes" id="UP000282957"/>
    </source>
</evidence>
<dbReference type="Pfam" id="PF00035">
    <property type="entry name" value="dsrm"/>
    <property type="match status" value="1"/>
</dbReference>
<dbReference type="HAMAP" id="MF_00104">
    <property type="entry name" value="RNase_III"/>
    <property type="match status" value="1"/>
</dbReference>
<feature type="binding site" evidence="9">
    <location>
        <position position="116"/>
    </location>
    <ligand>
        <name>Mg(2+)</name>
        <dbReference type="ChEBI" id="CHEBI:18420"/>
    </ligand>
</feature>
<dbReference type="SMART" id="SM00358">
    <property type="entry name" value="DSRM"/>
    <property type="match status" value="1"/>
</dbReference>
<keyword evidence="13" id="KW-1185">Reference proteome</keyword>
<keyword evidence="8 9" id="KW-0694">RNA-binding</keyword>
<dbReference type="CDD" id="cd10845">
    <property type="entry name" value="DSRM_RNAse_III_family"/>
    <property type="match status" value="1"/>
</dbReference>
<protein>
    <recommendedName>
        <fullName evidence="9">Ribonuclease 3</fullName>
        <ecNumber evidence="9">3.1.26.3</ecNumber>
    </recommendedName>
    <alternativeName>
        <fullName evidence="9">Ribonuclease III</fullName>
        <shortName evidence="9">RNase III</shortName>
    </alternativeName>
</protein>
<keyword evidence="9" id="KW-0699">rRNA-binding</keyword>
<dbReference type="Gene3D" id="1.10.1520.10">
    <property type="entry name" value="Ribonuclease III domain"/>
    <property type="match status" value="1"/>
</dbReference>
<comment type="catalytic activity">
    <reaction evidence="1 9">
        <text>Endonucleolytic cleavage to 5'-phosphomonoester.</text>
        <dbReference type="EC" id="3.1.26.3"/>
    </reaction>
</comment>
<evidence type="ECO:0000259" key="11">
    <source>
        <dbReference type="PROSITE" id="PS50142"/>
    </source>
</evidence>
<evidence type="ECO:0000256" key="3">
    <source>
        <dbReference type="ARBA" id="ARBA00022552"/>
    </source>
</evidence>
<dbReference type="InterPro" id="IPR000999">
    <property type="entry name" value="RNase_III_dom"/>
</dbReference>
<name>A0A437MIX8_9PROT</name>
<dbReference type="GO" id="GO:0019843">
    <property type="term" value="F:rRNA binding"/>
    <property type="evidence" value="ECO:0007669"/>
    <property type="project" value="UniProtKB-KW"/>
</dbReference>
<evidence type="ECO:0000259" key="10">
    <source>
        <dbReference type="PROSITE" id="PS50137"/>
    </source>
</evidence>
<comment type="subcellular location">
    <subcellularLocation>
        <location evidence="9">Cytoplasm</location>
    </subcellularLocation>
</comment>
<feature type="binding site" evidence="9">
    <location>
        <position position="40"/>
    </location>
    <ligand>
        <name>Mg(2+)</name>
        <dbReference type="ChEBI" id="CHEBI:18420"/>
    </ligand>
</feature>
<keyword evidence="7 9" id="KW-0378">Hydrolase</keyword>
<keyword evidence="6 9" id="KW-0255">Endonuclease</keyword>
<dbReference type="NCBIfam" id="TIGR02191">
    <property type="entry name" value="RNaseIII"/>
    <property type="match status" value="1"/>
</dbReference>
<dbReference type="GO" id="GO:0003725">
    <property type="term" value="F:double-stranded RNA binding"/>
    <property type="evidence" value="ECO:0007669"/>
    <property type="project" value="TreeGrafter"/>
</dbReference>
<keyword evidence="9" id="KW-0819">tRNA processing</keyword>
<comment type="caution">
    <text evidence="12">The sequence shown here is derived from an EMBL/GenBank/DDBJ whole genome shotgun (WGS) entry which is preliminary data.</text>
</comment>
<dbReference type="FunFam" id="1.10.1520.10:FF:000001">
    <property type="entry name" value="Ribonuclease 3"/>
    <property type="match status" value="1"/>
</dbReference>
<dbReference type="OrthoDB" id="9805026at2"/>
<dbReference type="PANTHER" id="PTHR11207:SF0">
    <property type="entry name" value="RIBONUCLEASE 3"/>
    <property type="match status" value="1"/>
</dbReference>
<gene>
    <name evidence="9 12" type="primary">rnc</name>
    <name evidence="12" type="ORF">EOD42_07040</name>
</gene>
<dbReference type="SUPFAM" id="SSF69065">
    <property type="entry name" value="RNase III domain-like"/>
    <property type="match status" value="1"/>
</dbReference>
<accession>A0A437MIX8</accession>
<dbReference type="SUPFAM" id="SSF54768">
    <property type="entry name" value="dsRNA-binding domain-like"/>
    <property type="match status" value="1"/>
</dbReference>
<comment type="function">
    <text evidence="9">Digests double-stranded RNA. Involved in the processing of primary rRNA transcript to yield the immediate precursors to the large and small rRNAs (23S and 16S). Processes some mRNAs, and tRNAs when they are encoded in the rRNA operon. Processes pre-crRNA and tracrRNA of type II CRISPR loci if present in the organism.</text>
</comment>
<dbReference type="PROSITE" id="PS50142">
    <property type="entry name" value="RNASE_3_2"/>
    <property type="match status" value="1"/>
</dbReference>
<dbReference type="AlphaFoldDB" id="A0A437MIX8"/>
<dbReference type="InterPro" id="IPR036389">
    <property type="entry name" value="RNase_III_sf"/>
</dbReference>
<dbReference type="GO" id="GO:0004525">
    <property type="term" value="F:ribonuclease III activity"/>
    <property type="evidence" value="ECO:0007669"/>
    <property type="project" value="UniProtKB-UniRule"/>
</dbReference>
<dbReference type="GO" id="GO:0008033">
    <property type="term" value="P:tRNA processing"/>
    <property type="evidence" value="ECO:0007669"/>
    <property type="project" value="UniProtKB-KW"/>
</dbReference>
<dbReference type="SMART" id="SM00535">
    <property type="entry name" value="RIBOc"/>
    <property type="match status" value="1"/>
</dbReference>
<dbReference type="GO" id="GO:0006364">
    <property type="term" value="P:rRNA processing"/>
    <property type="evidence" value="ECO:0007669"/>
    <property type="project" value="UniProtKB-UniRule"/>
</dbReference>
<keyword evidence="4 9" id="KW-0507">mRNA processing</keyword>
<organism evidence="12 13">
    <name type="scientific">Rhodovarius crocodyli</name>
    <dbReference type="NCBI Taxonomy" id="1979269"/>
    <lineage>
        <taxon>Bacteria</taxon>
        <taxon>Pseudomonadati</taxon>
        <taxon>Pseudomonadota</taxon>
        <taxon>Alphaproteobacteria</taxon>
        <taxon>Acetobacterales</taxon>
        <taxon>Roseomonadaceae</taxon>
        <taxon>Rhodovarius</taxon>
    </lineage>
</organism>
<evidence type="ECO:0000256" key="7">
    <source>
        <dbReference type="ARBA" id="ARBA00022801"/>
    </source>
</evidence>
<keyword evidence="9" id="KW-0963">Cytoplasm</keyword>
<dbReference type="Proteomes" id="UP000282957">
    <property type="component" value="Unassembled WGS sequence"/>
</dbReference>
<evidence type="ECO:0000256" key="2">
    <source>
        <dbReference type="ARBA" id="ARBA00010183"/>
    </source>
</evidence>
<dbReference type="InterPro" id="IPR014720">
    <property type="entry name" value="dsRBD_dom"/>
</dbReference>
<feature type="domain" description="RNase III" evidence="11">
    <location>
        <begin position="3"/>
        <end position="127"/>
    </location>
</feature>
<dbReference type="Pfam" id="PF14622">
    <property type="entry name" value="Ribonucleas_3_3"/>
    <property type="match status" value="1"/>
</dbReference>
<evidence type="ECO:0000256" key="1">
    <source>
        <dbReference type="ARBA" id="ARBA00000109"/>
    </source>
</evidence>
<keyword evidence="5 9" id="KW-0540">Nuclease</keyword>
<evidence type="ECO:0000256" key="4">
    <source>
        <dbReference type="ARBA" id="ARBA00022664"/>
    </source>
</evidence>
<dbReference type="InterPro" id="IPR011907">
    <property type="entry name" value="RNase_III"/>
</dbReference>
<evidence type="ECO:0000256" key="8">
    <source>
        <dbReference type="ARBA" id="ARBA00022884"/>
    </source>
</evidence>
<evidence type="ECO:0000256" key="6">
    <source>
        <dbReference type="ARBA" id="ARBA00022759"/>
    </source>
</evidence>
<dbReference type="PANTHER" id="PTHR11207">
    <property type="entry name" value="RIBONUCLEASE III"/>
    <property type="match status" value="1"/>
</dbReference>
<reference evidence="12 13" key="1">
    <citation type="submission" date="2019-01" db="EMBL/GenBank/DDBJ databases">
        <authorList>
            <person name="Chen W.-M."/>
        </authorList>
    </citation>
    <scope>NUCLEOTIDE SEQUENCE [LARGE SCALE GENOMIC DNA]</scope>
    <source>
        <strain evidence="12 13">CCP-6</strain>
    </source>
</reference>
<evidence type="ECO:0000256" key="5">
    <source>
        <dbReference type="ARBA" id="ARBA00022722"/>
    </source>
</evidence>
<feature type="active site" evidence="9">
    <location>
        <position position="116"/>
    </location>
</feature>
<dbReference type="GO" id="GO:0006397">
    <property type="term" value="P:mRNA processing"/>
    <property type="evidence" value="ECO:0007669"/>
    <property type="project" value="UniProtKB-UniRule"/>
</dbReference>
<comment type="similarity">
    <text evidence="2">Belongs to the ribonuclease III family.</text>
</comment>
<keyword evidence="3 9" id="KW-0698">rRNA processing</keyword>
<dbReference type="EC" id="3.1.26.3" evidence="9"/>
<sequence>MTAPGLEQRLGHSFAKPELLAHALTHRSSAGGAGSNERLEFLGDRVLGLCIAEWLSERYPTESEGALSKRLSSLVSREALAPIAEAIGLPAALKLPRAERRSGVSGSLNVLADAMEALLGAIYLDAGLDAARAVIRREWATAVERAAAPPVPMKTRLQEHTLGRGAGLPVYETVSATGPAHAPVFVVRVRAMGREAEGMGDTKRAAESAAAEAWLAAL</sequence>
<dbReference type="RefSeq" id="WP_127787193.1">
    <property type="nucleotide sequence ID" value="NZ_SACL01000002.1"/>
</dbReference>